<keyword evidence="1" id="KW-0812">Transmembrane</keyword>
<reference evidence="2 3" key="1">
    <citation type="submission" date="2020-08" db="EMBL/GenBank/DDBJ databases">
        <title>Genomic Encyclopedia of Type Strains, Phase IV (KMG-V): Genome sequencing to study the core and pangenomes of soil and plant-associated prokaryotes.</title>
        <authorList>
            <person name="Whitman W."/>
        </authorList>
    </citation>
    <scope>NUCLEOTIDE SEQUENCE [LARGE SCALE GENOMIC DNA]</scope>
    <source>
        <strain evidence="2 3">SEMIA 415</strain>
    </source>
</reference>
<dbReference type="Proteomes" id="UP000538507">
    <property type="component" value="Unassembled WGS sequence"/>
</dbReference>
<organism evidence="2 3">
    <name type="scientific">Rhizobium leguminosarum</name>
    <dbReference type="NCBI Taxonomy" id="384"/>
    <lineage>
        <taxon>Bacteria</taxon>
        <taxon>Pseudomonadati</taxon>
        <taxon>Pseudomonadota</taxon>
        <taxon>Alphaproteobacteria</taxon>
        <taxon>Hyphomicrobiales</taxon>
        <taxon>Rhizobiaceae</taxon>
        <taxon>Rhizobium/Agrobacterium group</taxon>
        <taxon>Rhizobium</taxon>
    </lineage>
</organism>
<dbReference type="GO" id="GO:0008233">
    <property type="term" value="F:peptidase activity"/>
    <property type="evidence" value="ECO:0007669"/>
    <property type="project" value="UniProtKB-KW"/>
</dbReference>
<dbReference type="GO" id="GO:0006508">
    <property type="term" value="P:proteolysis"/>
    <property type="evidence" value="ECO:0007669"/>
    <property type="project" value="UniProtKB-KW"/>
</dbReference>
<feature type="transmembrane region" description="Helical" evidence="1">
    <location>
        <begin position="12"/>
        <end position="32"/>
    </location>
</feature>
<protein>
    <submittedName>
        <fullName evidence="2">ABC-type protease/lipase transport system fused ATPase/permease subunit</fullName>
    </submittedName>
</protein>
<keyword evidence="2" id="KW-0645">Protease</keyword>
<evidence type="ECO:0000313" key="2">
    <source>
        <dbReference type="EMBL" id="MBB4289582.1"/>
    </source>
</evidence>
<evidence type="ECO:0000313" key="3">
    <source>
        <dbReference type="Proteomes" id="UP000538507"/>
    </source>
</evidence>
<gene>
    <name evidence="2" type="ORF">GGE16_001622</name>
</gene>
<evidence type="ECO:0000256" key="1">
    <source>
        <dbReference type="SAM" id="Phobius"/>
    </source>
</evidence>
<keyword evidence="1" id="KW-1133">Transmembrane helix</keyword>
<accession>A0AAE2MI34</accession>
<sequence length="37" mass="4018">MFPRIGFQATMVGLVVFSGFINVLGFTGPLLMRESAL</sequence>
<proteinExistence type="predicted"/>
<keyword evidence="2" id="KW-0378">Hydrolase</keyword>
<name>A0AAE2MI34_RHILE</name>
<keyword evidence="1" id="KW-0472">Membrane</keyword>
<dbReference type="AlphaFoldDB" id="A0AAE2MI34"/>
<dbReference type="EMBL" id="JACIGO010000002">
    <property type="protein sequence ID" value="MBB4289582.1"/>
    <property type="molecule type" value="Genomic_DNA"/>
</dbReference>
<comment type="caution">
    <text evidence="2">The sequence shown here is derived from an EMBL/GenBank/DDBJ whole genome shotgun (WGS) entry which is preliminary data.</text>
</comment>